<evidence type="ECO:0000313" key="12">
    <source>
        <dbReference type="EMBL" id="KAF9332158.1"/>
    </source>
</evidence>
<dbReference type="PROSITE" id="PS51462">
    <property type="entry name" value="NUDIX"/>
    <property type="match status" value="1"/>
</dbReference>
<dbReference type="InterPro" id="IPR015797">
    <property type="entry name" value="NUDIX_hydrolase-like_dom_sf"/>
</dbReference>
<keyword evidence="5" id="KW-0479">Metal-binding</keyword>
<dbReference type="SMART" id="SM00248">
    <property type="entry name" value="ANK"/>
    <property type="match status" value="2"/>
</dbReference>
<dbReference type="GO" id="GO:0005829">
    <property type="term" value="C:cytosol"/>
    <property type="evidence" value="ECO:0007669"/>
    <property type="project" value="TreeGrafter"/>
</dbReference>
<dbReference type="AlphaFoldDB" id="A0A9P5SLF5"/>
<dbReference type="EMBL" id="JAAAUY010000278">
    <property type="protein sequence ID" value="KAF9332158.1"/>
    <property type="molecule type" value="Genomic_DNA"/>
</dbReference>
<evidence type="ECO:0000256" key="1">
    <source>
        <dbReference type="ARBA" id="ARBA00001946"/>
    </source>
</evidence>
<comment type="caution">
    <text evidence="12">The sequence shown here is derived from an EMBL/GenBank/DDBJ whole genome shotgun (WGS) entry which is preliminary data.</text>
</comment>
<dbReference type="SUPFAM" id="SSF55811">
    <property type="entry name" value="Nudix"/>
    <property type="match status" value="1"/>
</dbReference>
<comment type="similarity">
    <text evidence="3">Belongs to the Nudix hydrolase family. NudC subfamily.</text>
</comment>
<evidence type="ECO:0000256" key="8">
    <source>
        <dbReference type="ARBA" id="ARBA00023027"/>
    </source>
</evidence>
<protein>
    <recommendedName>
        <fullName evidence="4">NAD(+) diphosphatase</fullName>
        <ecNumber evidence="4">3.6.1.22</ecNumber>
    </recommendedName>
</protein>
<dbReference type="GO" id="GO:0006742">
    <property type="term" value="P:NADP+ catabolic process"/>
    <property type="evidence" value="ECO:0007669"/>
    <property type="project" value="TreeGrafter"/>
</dbReference>
<keyword evidence="13" id="KW-1185">Reference proteome</keyword>
<dbReference type="SUPFAM" id="SSF48403">
    <property type="entry name" value="Ankyrin repeat"/>
    <property type="match status" value="1"/>
</dbReference>
<dbReference type="InterPro" id="IPR036770">
    <property type="entry name" value="Ankyrin_rpt-contain_sf"/>
</dbReference>
<dbReference type="InterPro" id="IPR002110">
    <property type="entry name" value="Ankyrin_rpt"/>
</dbReference>
<dbReference type="InterPro" id="IPR020084">
    <property type="entry name" value="NUDIX_hydrolase_CS"/>
</dbReference>
<evidence type="ECO:0000256" key="4">
    <source>
        <dbReference type="ARBA" id="ARBA00012381"/>
    </source>
</evidence>
<dbReference type="PANTHER" id="PTHR42904">
    <property type="entry name" value="NUDIX HYDROLASE, NUDC SUBFAMILY"/>
    <property type="match status" value="1"/>
</dbReference>
<comment type="cofactor">
    <cofactor evidence="2">
        <name>Zn(2+)</name>
        <dbReference type="ChEBI" id="CHEBI:29105"/>
    </cofactor>
</comment>
<dbReference type="Pfam" id="PF12796">
    <property type="entry name" value="Ank_2"/>
    <property type="match status" value="1"/>
</dbReference>
<comment type="catalytic activity">
    <reaction evidence="9">
        <text>a 5'-end NAD(+)-phospho-ribonucleoside in mRNA + H2O = a 5'-end phospho-adenosine-phospho-ribonucleoside in mRNA + beta-nicotinamide D-ribonucleotide + 2 H(+)</text>
        <dbReference type="Rhea" id="RHEA:60876"/>
        <dbReference type="Rhea" id="RHEA-COMP:15698"/>
        <dbReference type="Rhea" id="RHEA-COMP:15719"/>
        <dbReference type="ChEBI" id="CHEBI:14649"/>
        <dbReference type="ChEBI" id="CHEBI:15377"/>
        <dbReference type="ChEBI" id="CHEBI:15378"/>
        <dbReference type="ChEBI" id="CHEBI:144029"/>
        <dbReference type="ChEBI" id="CHEBI:144051"/>
    </reaction>
    <physiologicalReaction direction="left-to-right" evidence="9">
        <dbReference type="Rhea" id="RHEA:60877"/>
    </physiologicalReaction>
</comment>
<dbReference type="PROSITE" id="PS50088">
    <property type="entry name" value="ANK_REPEAT"/>
    <property type="match status" value="1"/>
</dbReference>
<name>A0A9P5SLF5_9FUNG</name>
<evidence type="ECO:0000259" key="11">
    <source>
        <dbReference type="PROSITE" id="PS51462"/>
    </source>
</evidence>
<evidence type="ECO:0000313" key="13">
    <source>
        <dbReference type="Proteomes" id="UP000696485"/>
    </source>
</evidence>
<evidence type="ECO:0000256" key="5">
    <source>
        <dbReference type="ARBA" id="ARBA00022723"/>
    </source>
</evidence>
<dbReference type="InterPro" id="IPR000086">
    <property type="entry name" value="NUDIX_hydrolase_dom"/>
</dbReference>
<dbReference type="InterPro" id="IPR049734">
    <property type="entry name" value="NudC-like_C"/>
</dbReference>
<dbReference type="Gene3D" id="3.90.79.20">
    <property type="match status" value="1"/>
</dbReference>
<gene>
    <name evidence="12" type="primary">NUDT12</name>
    <name evidence="12" type="ORF">BG006_004972</name>
</gene>
<keyword evidence="8" id="KW-0520">NAD</keyword>
<proteinExistence type="inferred from homology"/>
<organism evidence="12 13">
    <name type="scientific">Podila minutissima</name>
    <dbReference type="NCBI Taxonomy" id="64525"/>
    <lineage>
        <taxon>Eukaryota</taxon>
        <taxon>Fungi</taxon>
        <taxon>Fungi incertae sedis</taxon>
        <taxon>Mucoromycota</taxon>
        <taxon>Mortierellomycotina</taxon>
        <taxon>Mortierellomycetes</taxon>
        <taxon>Mortierellales</taxon>
        <taxon>Mortierellaceae</taxon>
        <taxon>Podila</taxon>
    </lineage>
</organism>
<dbReference type="GO" id="GO:0046872">
    <property type="term" value="F:metal ion binding"/>
    <property type="evidence" value="ECO:0007669"/>
    <property type="project" value="UniProtKB-KW"/>
</dbReference>
<evidence type="ECO:0000256" key="2">
    <source>
        <dbReference type="ARBA" id="ARBA00001947"/>
    </source>
</evidence>
<dbReference type="Gene3D" id="1.25.40.20">
    <property type="entry name" value="Ankyrin repeat-containing domain"/>
    <property type="match status" value="1"/>
</dbReference>
<keyword evidence="6" id="KW-0378">Hydrolase</keyword>
<evidence type="ECO:0000256" key="7">
    <source>
        <dbReference type="ARBA" id="ARBA00022842"/>
    </source>
</evidence>
<reference evidence="12" key="1">
    <citation type="journal article" date="2020" name="Fungal Divers.">
        <title>Resolving the Mortierellaceae phylogeny through synthesis of multi-gene phylogenetics and phylogenomics.</title>
        <authorList>
            <person name="Vandepol N."/>
            <person name="Liber J."/>
            <person name="Desiro A."/>
            <person name="Na H."/>
            <person name="Kennedy M."/>
            <person name="Barry K."/>
            <person name="Grigoriev I.V."/>
            <person name="Miller A.N."/>
            <person name="O'Donnell K."/>
            <person name="Stajich J.E."/>
            <person name="Bonito G."/>
        </authorList>
    </citation>
    <scope>NUCLEOTIDE SEQUENCE</scope>
    <source>
        <strain evidence="12">NVP1</strain>
    </source>
</reference>
<dbReference type="Pfam" id="PF00293">
    <property type="entry name" value="NUDIX"/>
    <property type="match status" value="1"/>
</dbReference>
<dbReference type="InterPro" id="IPR050241">
    <property type="entry name" value="NAD-cap_RNA_hydrolase_NudC"/>
</dbReference>
<dbReference type="Proteomes" id="UP000696485">
    <property type="component" value="Unassembled WGS sequence"/>
</dbReference>
<feature type="repeat" description="ANK" evidence="10">
    <location>
        <begin position="33"/>
        <end position="55"/>
    </location>
</feature>
<dbReference type="Gene3D" id="3.90.79.10">
    <property type="entry name" value="Nucleoside Triphosphate Pyrophosphohydrolase"/>
    <property type="match status" value="1"/>
</dbReference>
<dbReference type="PROSITE" id="PS50297">
    <property type="entry name" value="ANK_REP_REGION"/>
    <property type="match status" value="1"/>
</dbReference>
<accession>A0A9P5SLF5</accession>
<keyword evidence="10" id="KW-0040">ANK repeat</keyword>
<evidence type="ECO:0000256" key="10">
    <source>
        <dbReference type="PROSITE-ProRule" id="PRU00023"/>
    </source>
</evidence>
<evidence type="ECO:0000256" key="9">
    <source>
        <dbReference type="ARBA" id="ARBA00023679"/>
    </source>
</evidence>
<keyword evidence="7" id="KW-0460">Magnesium</keyword>
<dbReference type="GO" id="GO:0035529">
    <property type="term" value="F:NADH pyrophosphatase activity"/>
    <property type="evidence" value="ECO:0007669"/>
    <property type="project" value="TreeGrafter"/>
</dbReference>
<evidence type="ECO:0000256" key="3">
    <source>
        <dbReference type="ARBA" id="ARBA00009595"/>
    </source>
</evidence>
<sequence>MTEKIDVFEAAAAGSLESIKTLGRVHLEAKNDRGWTPLMFAARFGHAGVLEYLLSEAKVDPNVVNKDGKTAADLAELWGAAEAVEVLSRLAPSAKKATVATPAPAPVPAGSGASSSSNIADWWKKRTIHEIKPLHFSGSIINRLSFLRTDKEYLQESVQAPSTRFILFQDHGVLFKSTTKHLAYASHNDIKDLIGPDPLNNLPEGLVLVFLGADEASSPEPGDSHAEILVKGRRGIGYWALDLSAKTPLATPALKASIEQFVNTYTEMRPATFGLSLSESGLVSQARSVVDWNKRNQFCAGCGRKSLSLEGGHKRTCPPAVLSEEDGKEVESDCLAHRGVQNFTYPRTDPVVITCVISRDGERVLLGRQAAWPKGTYSCLAGFVEPGESLEEAARREVKEESGIHVGHVMYHSSQPWPFPNTLMVGCHAEAISEDINIALEDQELEDARWFTRTEILEALKGSRSATFGKPVEPGVLRLPPGTAIAHVILRAWATGEGEVPQPRM</sequence>
<feature type="domain" description="Nudix hydrolase" evidence="11">
    <location>
        <begin position="347"/>
        <end position="478"/>
    </location>
</feature>
<dbReference type="PANTHER" id="PTHR42904:SF6">
    <property type="entry name" value="NAD-CAPPED RNA HYDROLASE NUDT12"/>
    <property type="match status" value="1"/>
</dbReference>
<dbReference type="NCBIfam" id="NF001299">
    <property type="entry name" value="PRK00241.1"/>
    <property type="match status" value="1"/>
</dbReference>
<dbReference type="GO" id="GO:0019677">
    <property type="term" value="P:NAD+ catabolic process"/>
    <property type="evidence" value="ECO:0007669"/>
    <property type="project" value="TreeGrafter"/>
</dbReference>
<comment type="cofactor">
    <cofactor evidence="1">
        <name>Mg(2+)</name>
        <dbReference type="ChEBI" id="CHEBI:18420"/>
    </cofactor>
</comment>
<dbReference type="CDD" id="cd03429">
    <property type="entry name" value="NUDIX_NADH_pyrophosphatase_Nudt13"/>
    <property type="match status" value="1"/>
</dbReference>
<dbReference type="EC" id="3.6.1.22" evidence="4"/>
<evidence type="ECO:0000256" key="6">
    <source>
        <dbReference type="ARBA" id="ARBA00022801"/>
    </source>
</evidence>
<dbReference type="GO" id="GO:0005777">
    <property type="term" value="C:peroxisome"/>
    <property type="evidence" value="ECO:0007669"/>
    <property type="project" value="TreeGrafter"/>
</dbReference>
<dbReference type="PROSITE" id="PS00893">
    <property type="entry name" value="NUDIX_BOX"/>
    <property type="match status" value="1"/>
</dbReference>